<protein>
    <submittedName>
        <fullName evidence="2">Uncharacterized protein</fullName>
    </submittedName>
</protein>
<dbReference type="AlphaFoldDB" id="A0A2P2IRV7"/>
<keyword evidence="1" id="KW-0472">Membrane</keyword>
<dbReference type="EMBL" id="GGEC01003447">
    <property type="protein sequence ID" value="MBW83930.1"/>
    <property type="molecule type" value="Transcribed_RNA"/>
</dbReference>
<keyword evidence="1" id="KW-0812">Transmembrane</keyword>
<keyword evidence="1" id="KW-1133">Transmembrane helix</keyword>
<evidence type="ECO:0000313" key="2">
    <source>
        <dbReference type="EMBL" id="MBW83930.1"/>
    </source>
</evidence>
<name>A0A2P2IRV7_RHIMU</name>
<sequence length="44" mass="5310">MENSFHAESEWLVPFRILSLLILSAVRFYHVKDNDKVLNMWSSW</sequence>
<proteinExistence type="predicted"/>
<organism evidence="2">
    <name type="scientific">Rhizophora mucronata</name>
    <name type="common">Asiatic mangrove</name>
    <dbReference type="NCBI Taxonomy" id="61149"/>
    <lineage>
        <taxon>Eukaryota</taxon>
        <taxon>Viridiplantae</taxon>
        <taxon>Streptophyta</taxon>
        <taxon>Embryophyta</taxon>
        <taxon>Tracheophyta</taxon>
        <taxon>Spermatophyta</taxon>
        <taxon>Magnoliopsida</taxon>
        <taxon>eudicotyledons</taxon>
        <taxon>Gunneridae</taxon>
        <taxon>Pentapetalae</taxon>
        <taxon>rosids</taxon>
        <taxon>fabids</taxon>
        <taxon>Malpighiales</taxon>
        <taxon>Rhizophoraceae</taxon>
        <taxon>Rhizophora</taxon>
    </lineage>
</organism>
<feature type="transmembrane region" description="Helical" evidence="1">
    <location>
        <begin position="12"/>
        <end position="30"/>
    </location>
</feature>
<accession>A0A2P2IRV7</accession>
<reference evidence="2" key="1">
    <citation type="submission" date="2018-02" db="EMBL/GenBank/DDBJ databases">
        <title>Rhizophora mucronata_Transcriptome.</title>
        <authorList>
            <person name="Meera S.P."/>
            <person name="Sreeshan A."/>
            <person name="Augustine A."/>
        </authorList>
    </citation>
    <scope>NUCLEOTIDE SEQUENCE</scope>
    <source>
        <tissue evidence="2">Leaf</tissue>
    </source>
</reference>
<evidence type="ECO:0000256" key="1">
    <source>
        <dbReference type="SAM" id="Phobius"/>
    </source>
</evidence>